<keyword evidence="1" id="KW-0732">Signal</keyword>
<comment type="caution">
    <text evidence="2">The sequence shown here is derived from an EMBL/GenBank/DDBJ whole genome shotgun (WGS) entry which is preliminary data.</text>
</comment>
<dbReference type="PANTHER" id="PTHR37475">
    <property type="entry name" value="ZYGOTE-SPECIFIC CLASS V COPY B GENE PROTEIN"/>
    <property type="match status" value="1"/>
</dbReference>
<evidence type="ECO:0000313" key="2">
    <source>
        <dbReference type="EMBL" id="KAG1537258.1"/>
    </source>
</evidence>
<gene>
    <name evidence="2" type="ORF">G6F51_010477</name>
</gene>
<protein>
    <submittedName>
        <fullName evidence="2">Uncharacterized protein</fullName>
    </submittedName>
</protein>
<reference evidence="2" key="1">
    <citation type="journal article" date="2020" name="Microb. Genom.">
        <title>Genetic diversity of clinical and environmental Mucorales isolates obtained from an investigation of mucormycosis cases among solid organ transplant recipients.</title>
        <authorList>
            <person name="Nguyen M.H."/>
            <person name="Kaul D."/>
            <person name="Muto C."/>
            <person name="Cheng S.J."/>
            <person name="Richter R.A."/>
            <person name="Bruno V.M."/>
            <person name="Liu G."/>
            <person name="Beyhan S."/>
            <person name="Sundermann A.J."/>
            <person name="Mounaud S."/>
            <person name="Pasculle A.W."/>
            <person name="Nierman W.C."/>
            <person name="Driscoll E."/>
            <person name="Cumbie R."/>
            <person name="Clancy C.J."/>
            <person name="Dupont C.L."/>
        </authorList>
    </citation>
    <scope>NUCLEOTIDE SEQUENCE</scope>
    <source>
        <strain evidence="2">GL16</strain>
    </source>
</reference>
<dbReference type="OMA" id="ICESACV"/>
<dbReference type="EMBL" id="JAANIT010002179">
    <property type="protein sequence ID" value="KAG1537258.1"/>
    <property type="molecule type" value="Genomic_DNA"/>
</dbReference>
<evidence type="ECO:0000256" key="1">
    <source>
        <dbReference type="SAM" id="SignalP"/>
    </source>
</evidence>
<sequence>MNKIYLLLLIVAALLGFSAEAGLLSYVICQTGCNTLDATCYAASGLTFGTVTTGAGAPAVALAYNAALGLCMSACVAAGCVPIP</sequence>
<name>A0A9P6Y238_RHIOR</name>
<dbReference type="AlphaFoldDB" id="A0A9P6Y238"/>
<dbReference type="PANTHER" id="PTHR37475:SF1">
    <property type="entry name" value="ZYGOTE-SPECIFIC PROTEIN"/>
    <property type="match status" value="1"/>
</dbReference>
<feature type="signal peptide" evidence="1">
    <location>
        <begin position="1"/>
        <end position="21"/>
    </location>
</feature>
<evidence type="ECO:0000313" key="3">
    <source>
        <dbReference type="Proteomes" id="UP000717996"/>
    </source>
</evidence>
<feature type="chain" id="PRO_5040285388" evidence="1">
    <location>
        <begin position="22"/>
        <end position="84"/>
    </location>
</feature>
<dbReference type="Proteomes" id="UP000717996">
    <property type="component" value="Unassembled WGS sequence"/>
</dbReference>
<organism evidence="2 3">
    <name type="scientific">Rhizopus oryzae</name>
    <name type="common">Mucormycosis agent</name>
    <name type="synonym">Rhizopus arrhizus var. delemar</name>
    <dbReference type="NCBI Taxonomy" id="64495"/>
    <lineage>
        <taxon>Eukaryota</taxon>
        <taxon>Fungi</taxon>
        <taxon>Fungi incertae sedis</taxon>
        <taxon>Mucoromycota</taxon>
        <taxon>Mucoromycotina</taxon>
        <taxon>Mucoromycetes</taxon>
        <taxon>Mucorales</taxon>
        <taxon>Mucorineae</taxon>
        <taxon>Rhizopodaceae</taxon>
        <taxon>Rhizopus</taxon>
    </lineage>
</organism>
<proteinExistence type="predicted"/>
<accession>A0A9P6Y238</accession>